<feature type="compositionally biased region" description="Basic residues" evidence="1">
    <location>
        <begin position="62"/>
        <end position="72"/>
    </location>
</feature>
<dbReference type="WBParaSite" id="maker-unitig_29959-snap-gene-0.2-mRNA-1">
    <property type="protein sequence ID" value="maker-unitig_29959-snap-gene-0.2-mRNA-1"/>
    <property type="gene ID" value="maker-unitig_29959-snap-gene-0.2"/>
</dbReference>
<accession>A0A1I8FD09</accession>
<feature type="region of interest" description="Disordered" evidence="1">
    <location>
        <begin position="46"/>
        <end position="79"/>
    </location>
</feature>
<keyword evidence="2" id="KW-1185">Reference proteome</keyword>
<reference evidence="3" key="1">
    <citation type="submission" date="2016-11" db="UniProtKB">
        <authorList>
            <consortium name="WormBaseParasite"/>
        </authorList>
    </citation>
    <scope>IDENTIFICATION</scope>
</reference>
<organism evidence="2 3">
    <name type="scientific">Macrostomum lignano</name>
    <dbReference type="NCBI Taxonomy" id="282301"/>
    <lineage>
        <taxon>Eukaryota</taxon>
        <taxon>Metazoa</taxon>
        <taxon>Spiralia</taxon>
        <taxon>Lophotrochozoa</taxon>
        <taxon>Platyhelminthes</taxon>
        <taxon>Rhabditophora</taxon>
        <taxon>Macrostomorpha</taxon>
        <taxon>Macrostomida</taxon>
        <taxon>Macrostomidae</taxon>
        <taxon>Macrostomum</taxon>
    </lineage>
</organism>
<feature type="region of interest" description="Disordered" evidence="1">
    <location>
        <begin position="334"/>
        <end position="356"/>
    </location>
</feature>
<evidence type="ECO:0000256" key="1">
    <source>
        <dbReference type="SAM" id="MobiDB-lite"/>
    </source>
</evidence>
<protein>
    <submittedName>
        <fullName evidence="3">Translation initiation factor IF-2-like</fullName>
    </submittedName>
</protein>
<sequence length="371" mass="39714">LQVRRKTATGEAFASSSRELGFRARQTAAAPTPLLVVVAADRRHARAKPVASTPWPSPGASGRRHRRQRPRDRKSAREVSRARLALLAGDPRASFAGQRLRGPRQKSASQVIIGVLCDGGDLRGASGRTASAIGELQLKPGCQRRCPRGFPAGVPLRLHPGRGPCHVTASSRAPSRRSSFGRVAGVPRHVTLKPARSKVCRKACPGWQETQTPPGVAASASQSARARTSPRRLRTVAATASCGAAPGWALNKAALRVSERRLLSKGYELRRDRKCYRTGCDPGFKRTKEGGCKKDVLGQSLLLQASMPRSHVLRPAPVLPGESFRLSAHLRRTSAAGPLPERPGSRLRFASPTSSCTRAPACTPASAHALR</sequence>
<dbReference type="AlphaFoldDB" id="A0A1I8FD09"/>
<name>A0A1I8FD09_9PLAT</name>
<feature type="compositionally biased region" description="Low complexity" evidence="1">
    <location>
        <begin position="217"/>
        <end position="227"/>
    </location>
</feature>
<evidence type="ECO:0000313" key="2">
    <source>
        <dbReference type="Proteomes" id="UP000095280"/>
    </source>
</evidence>
<feature type="region of interest" description="Disordered" evidence="1">
    <location>
        <begin position="210"/>
        <end position="229"/>
    </location>
</feature>
<evidence type="ECO:0000313" key="3">
    <source>
        <dbReference type="WBParaSite" id="maker-unitig_29959-snap-gene-0.2-mRNA-1"/>
    </source>
</evidence>
<dbReference type="Proteomes" id="UP000095280">
    <property type="component" value="Unplaced"/>
</dbReference>
<proteinExistence type="predicted"/>